<sequence length="107" mass="12624">MVNDRGNMKWASLMLPEHVESLQELFQENRIKKPILSEDKKEEIEYKLRKAIDTKLSVNITYFTQYKLAKVEGVITSFHPLQRILRIQCLDNEIINIPITDICDVNY</sequence>
<evidence type="ECO:0000313" key="1">
    <source>
        <dbReference type="EMBL" id="MBB6511598.1"/>
    </source>
</evidence>
<organism evidence="1 2">
    <name type="scientific">Gracilibacillus halotolerans</name>
    <dbReference type="NCBI Taxonomy" id="74386"/>
    <lineage>
        <taxon>Bacteria</taxon>
        <taxon>Bacillati</taxon>
        <taxon>Bacillota</taxon>
        <taxon>Bacilli</taxon>
        <taxon>Bacillales</taxon>
        <taxon>Bacillaceae</taxon>
        <taxon>Gracilibacillus</taxon>
    </lineage>
</organism>
<proteinExistence type="predicted"/>
<dbReference type="InterPro" id="IPR014962">
    <property type="entry name" value="YolD"/>
</dbReference>
<dbReference type="PANTHER" id="PTHR40051">
    <property type="entry name" value="IG HYPOTHETICAL 15966"/>
    <property type="match status" value="1"/>
</dbReference>
<name>A0A841RLJ3_9BACI</name>
<keyword evidence="2" id="KW-1185">Reference proteome</keyword>
<gene>
    <name evidence="1" type="ORF">GGQ92_000365</name>
</gene>
<dbReference type="EMBL" id="JACHON010000001">
    <property type="protein sequence ID" value="MBB6511598.1"/>
    <property type="molecule type" value="Genomic_DNA"/>
</dbReference>
<protein>
    <recommendedName>
        <fullName evidence="3">YolD-like protein</fullName>
    </recommendedName>
</protein>
<evidence type="ECO:0000313" key="2">
    <source>
        <dbReference type="Proteomes" id="UP000572212"/>
    </source>
</evidence>
<evidence type="ECO:0008006" key="3">
    <source>
        <dbReference type="Google" id="ProtNLM"/>
    </source>
</evidence>
<dbReference type="RefSeq" id="WP_184243970.1">
    <property type="nucleotide sequence ID" value="NZ_BAAACU010000022.1"/>
</dbReference>
<dbReference type="Proteomes" id="UP000572212">
    <property type="component" value="Unassembled WGS sequence"/>
</dbReference>
<dbReference type="AlphaFoldDB" id="A0A841RLJ3"/>
<dbReference type="PANTHER" id="PTHR40051:SF1">
    <property type="entry name" value="YOLD-LIKE FAMILY PROTEIN"/>
    <property type="match status" value="1"/>
</dbReference>
<dbReference type="Pfam" id="PF08863">
    <property type="entry name" value="YolD"/>
    <property type="match status" value="1"/>
</dbReference>
<reference evidence="1 2" key="1">
    <citation type="submission" date="2020-08" db="EMBL/GenBank/DDBJ databases">
        <title>Genomic Encyclopedia of Type Strains, Phase IV (KMG-IV): sequencing the most valuable type-strain genomes for metagenomic binning, comparative biology and taxonomic classification.</title>
        <authorList>
            <person name="Goeker M."/>
        </authorList>
    </citation>
    <scope>NUCLEOTIDE SEQUENCE [LARGE SCALE GENOMIC DNA]</scope>
    <source>
        <strain evidence="1 2">DSM 11805</strain>
    </source>
</reference>
<accession>A0A841RLJ3</accession>
<comment type="caution">
    <text evidence="1">The sequence shown here is derived from an EMBL/GenBank/DDBJ whole genome shotgun (WGS) entry which is preliminary data.</text>
</comment>